<proteinExistence type="predicted"/>
<dbReference type="Proteomes" id="UP000193335">
    <property type="component" value="Unassembled WGS sequence"/>
</dbReference>
<dbReference type="SUPFAM" id="SSF52096">
    <property type="entry name" value="ClpP/crotonase"/>
    <property type="match status" value="1"/>
</dbReference>
<dbReference type="Pfam" id="PF01972">
    <property type="entry name" value="SDH_protease"/>
    <property type="match status" value="1"/>
</dbReference>
<dbReference type="GO" id="GO:0006508">
    <property type="term" value="P:proteolysis"/>
    <property type="evidence" value="ECO:0007669"/>
    <property type="project" value="UniProtKB-KW"/>
</dbReference>
<protein>
    <submittedName>
        <fullName evidence="1">Serine protease</fullName>
    </submittedName>
</protein>
<keyword evidence="1" id="KW-0378">Hydrolase</keyword>
<dbReference type="PANTHER" id="PTHR35984">
    <property type="entry name" value="PERIPLASMIC SERINE PROTEASE"/>
    <property type="match status" value="1"/>
</dbReference>
<dbReference type="EMBL" id="NAFL01000286">
    <property type="protein sequence ID" value="OSJ22374.1"/>
    <property type="molecule type" value="Genomic_DNA"/>
</dbReference>
<sequence length="236" mass="25669">MNGFMAVIHGLPKDKGLDLILHTPGGGIEAARGIVEYLYKIFGKDLRAIVPHMAMSAGTMIACAAQKILLGKHSCLGPTDPQIRGHAAMGILAEVDRAMQEIKADQMKAILWQQVFAKYPPAFISDCERSVEGARTMVKEWLQNNMLSGSADPEAAAEAVISQLMDYSGTSEHSHHFLIDKCIDIGLTIDAIENDQVLQECILSVHHCYMASFARSTSLKIIDNSNGQTWTVDGTA</sequence>
<comment type="caution">
    <text evidence="1">The sequence shown here is derived from an EMBL/GenBank/DDBJ whole genome shotgun (WGS) entry which is preliminary data.</text>
</comment>
<dbReference type="InterPro" id="IPR002825">
    <property type="entry name" value="Pept_S49_ser-pept_pro"/>
</dbReference>
<dbReference type="AlphaFoldDB" id="A0A1Y2JBK8"/>
<keyword evidence="1" id="KW-0645">Protease</keyword>
<reference evidence="1 2" key="1">
    <citation type="submission" date="2017-03" db="EMBL/GenBank/DDBJ databases">
        <title>Whole genome sequences of fourteen strains of Bradyrhizobium canariense and one strain of Bradyrhizobium japonicum isolated from Lupinus (Papilionoideae: Genisteae) species in Algeria.</title>
        <authorList>
            <person name="Crovadore J."/>
            <person name="Chekireb D."/>
            <person name="Brachmann A."/>
            <person name="Chablais R."/>
            <person name="Cochard B."/>
            <person name="Lefort F."/>
        </authorList>
    </citation>
    <scope>NUCLEOTIDE SEQUENCE [LARGE SCALE GENOMIC DNA]</scope>
    <source>
        <strain evidence="1 2">UBMA197</strain>
    </source>
</reference>
<organism evidence="1 2">
    <name type="scientific">Bradyrhizobium japonicum</name>
    <dbReference type="NCBI Taxonomy" id="375"/>
    <lineage>
        <taxon>Bacteria</taxon>
        <taxon>Pseudomonadati</taxon>
        <taxon>Pseudomonadota</taxon>
        <taxon>Alphaproteobacteria</taxon>
        <taxon>Hyphomicrobiales</taxon>
        <taxon>Nitrobacteraceae</taxon>
        <taxon>Bradyrhizobium</taxon>
    </lineage>
</organism>
<dbReference type="GO" id="GO:0008233">
    <property type="term" value="F:peptidase activity"/>
    <property type="evidence" value="ECO:0007669"/>
    <property type="project" value="UniProtKB-KW"/>
</dbReference>
<accession>A0A1Y2JBK8</accession>
<dbReference type="InterPro" id="IPR029045">
    <property type="entry name" value="ClpP/crotonase-like_dom_sf"/>
</dbReference>
<dbReference type="GO" id="GO:0016020">
    <property type="term" value="C:membrane"/>
    <property type="evidence" value="ECO:0007669"/>
    <property type="project" value="InterPro"/>
</dbReference>
<evidence type="ECO:0000313" key="2">
    <source>
        <dbReference type="Proteomes" id="UP000193335"/>
    </source>
</evidence>
<dbReference type="Gene3D" id="3.90.226.10">
    <property type="entry name" value="2-enoyl-CoA Hydratase, Chain A, domain 1"/>
    <property type="match status" value="1"/>
</dbReference>
<evidence type="ECO:0000313" key="1">
    <source>
        <dbReference type="EMBL" id="OSJ22374.1"/>
    </source>
</evidence>
<dbReference type="PANTHER" id="PTHR35984:SF1">
    <property type="entry name" value="PERIPLASMIC SERINE PROTEASE"/>
    <property type="match status" value="1"/>
</dbReference>
<gene>
    <name evidence="1" type="ORF">BSZ19_46995</name>
</gene>
<name>A0A1Y2JBK8_BRAJP</name>